<organism evidence="2 3">
    <name type="scientific">Thermoanaerobacterium xylanolyticum (strain ATCC 49914 / DSM 7097 / LX-11)</name>
    <dbReference type="NCBI Taxonomy" id="858215"/>
    <lineage>
        <taxon>Bacteria</taxon>
        <taxon>Bacillati</taxon>
        <taxon>Bacillota</taxon>
        <taxon>Clostridia</taxon>
        <taxon>Thermoanaerobacterales</taxon>
        <taxon>Thermoanaerobacteraceae</taxon>
        <taxon>Thermoanaerobacterium</taxon>
    </lineage>
</organism>
<dbReference type="InterPro" id="IPR025306">
    <property type="entry name" value="Zn-bnd_dom_prob"/>
</dbReference>
<dbReference type="HOGENOM" id="CLU_202664_0_0_9"/>
<evidence type="ECO:0000259" key="1">
    <source>
        <dbReference type="Pfam" id="PF13451"/>
    </source>
</evidence>
<dbReference type="Pfam" id="PF13451">
    <property type="entry name" value="zf_Tbcl"/>
    <property type="match status" value="1"/>
</dbReference>
<accession>F6BLX0</accession>
<evidence type="ECO:0000313" key="3">
    <source>
        <dbReference type="Proteomes" id="UP000007239"/>
    </source>
</evidence>
<dbReference type="Proteomes" id="UP000007239">
    <property type="component" value="Chromosome"/>
</dbReference>
<reference evidence="2" key="1">
    <citation type="submission" date="2011-05" db="EMBL/GenBank/DDBJ databases">
        <title>Complete sequence of Thermoanaerobacterium xylanolyticum LX-11.</title>
        <authorList>
            <consortium name="US DOE Joint Genome Institute"/>
            <person name="Lucas S."/>
            <person name="Han J."/>
            <person name="Lapidus A."/>
            <person name="Cheng J.-F."/>
            <person name="Goodwin L."/>
            <person name="Pitluck S."/>
            <person name="Peters L."/>
            <person name="Mikhailova N."/>
            <person name="Lu M."/>
            <person name="Han C."/>
            <person name="Tapia R."/>
            <person name="Land M."/>
            <person name="Hauser L."/>
            <person name="Kyrpides N."/>
            <person name="Ivanova N."/>
            <person name="Pagani I."/>
            <person name="Hemme C."/>
            <person name="Woyke T."/>
        </authorList>
    </citation>
    <scope>NUCLEOTIDE SEQUENCE</scope>
    <source>
        <strain evidence="2">LX-11</strain>
    </source>
</reference>
<proteinExistence type="predicted"/>
<dbReference type="KEGG" id="txy:Thexy_2320"/>
<dbReference type="AlphaFoldDB" id="F6BLX0"/>
<evidence type="ECO:0000313" key="2">
    <source>
        <dbReference type="EMBL" id="AEF18321.1"/>
    </source>
</evidence>
<protein>
    <recommendedName>
        <fullName evidence="1">Probable zinc-binding domain-containing protein</fullName>
    </recommendedName>
</protein>
<dbReference type="STRING" id="858215.Thexy_2320"/>
<sequence>MVCLNLVNLKKEESVVADKTLVCKDCGKEFLFTEGEQAFYKEKGFENEPQRCPECRKARKQQYNNNRGYRR</sequence>
<gene>
    <name evidence="2" type="ordered locus">Thexy_2320</name>
</gene>
<name>F6BLX0_THEXL</name>
<dbReference type="EMBL" id="CP002739">
    <property type="protein sequence ID" value="AEF18321.1"/>
    <property type="molecule type" value="Genomic_DNA"/>
</dbReference>
<dbReference type="eggNOG" id="COG1278">
    <property type="taxonomic scope" value="Bacteria"/>
</dbReference>
<keyword evidence="3" id="KW-1185">Reference proteome</keyword>
<feature type="domain" description="Probable zinc-binding" evidence="1">
    <location>
        <begin position="17"/>
        <end position="62"/>
    </location>
</feature>